<feature type="compositionally biased region" description="Basic residues" evidence="2">
    <location>
        <begin position="738"/>
        <end position="755"/>
    </location>
</feature>
<name>A0AAE1UD11_9EUCA</name>
<dbReference type="GO" id="GO:0005737">
    <property type="term" value="C:cytoplasm"/>
    <property type="evidence" value="ECO:0007669"/>
    <property type="project" value="TreeGrafter"/>
</dbReference>
<reference evidence="5" key="1">
    <citation type="submission" date="2023-11" db="EMBL/GenBank/DDBJ databases">
        <title>Genome assemblies of two species of porcelain crab, Petrolisthes cinctipes and Petrolisthes manimaculis (Anomura: Porcellanidae).</title>
        <authorList>
            <person name="Angst P."/>
        </authorList>
    </citation>
    <scope>NUCLEOTIDE SEQUENCE</scope>
    <source>
        <strain evidence="5">PB745_02</strain>
        <tissue evidence="5">Gill</tissue>
    </source>
</reference>
<feature type="domain" description="PIH1 N-terminal" evidence="3">
    <location>
        <begin position="42"/>
        <end position="130"/>
    </location>
</feature>
<evidence type="ECO:0000259" key="3">
    <source>
        <dbReference type="Pfam" id="PF08190"/>
    </source>
</evidence>
<accession>A0AAE1UD11</accession>
<dbReference type="PANTHER" id="PTHR22997">
    <property type="entry name" value="PIH1 DOMAIN-CONTAINING PROTEIN 1"/>
    <property type="match status" value="1"/>
</dbReference>
<feature type="compositionally biased region" description="Polar residues" evidence="2">
    <location>
        <begin position="757"/>
        <end position="776"/>
    </location>
</feature>
<dbReference type="Pfam" id="PF08190">
    <property type="entry name" value="PIH1"/>
    <property type="match status" value="2"/>
</dbReference>
<dbReference type="Pfam" id="PF18201">
    <property type="entry name" value="PIH1_CS"/>
    <property type="match status" value="1"/>
</dbReference>
<evidence type="ECO:0000313" key="6">
    <source>
        <dbReference type="Proteomes" id="UP001292094"/>
    </source>
</evidence>
<feature type="compositionally biased region" description="Polar residues" evidence="2">
    <location>
        <begin position="437"/>
        <end position="451"/>
    </location>
</feature>
<keyword evidence="6" id="KW-1185">Reference proteome</keyword>
<feature type="region of interest" description="Disordered" evidence="2">
    <location>
        <begin position="736"/>
        <end position="803"/>
    </location>
</feature>
<feature type="compositionally biased region" description="Low complexity" evidence="2">
    <location>
        <begin position="786"/>
        <end position="796"/>
    </location>
</feature>
<organism evidence="5 6">
    <name type="scientific">Petrolisthes manimaculis</name>
    <dbReference type="NCBI Taxonomy" id="1843537"/>
    <lineage>
        <taxon>Eukaryota</taxon>
        <taxon>Metazoa</taxon>
        <taxon>Ecdysozoa</taxon>
        <taxon>Arthropoda</taxon>
        <taxon>Crustacea</taxon>
        <taxon>Multicrustacea</taxon>
        <taxon>Malacostraca</taxon>
        <taxon>Eumalacostraca</taxon>
        <taxon>Eucarida</taxon>
        <taxon>Decapoda</taxon>
        <taxon>Pleocyemata</taxon>
        <taxon>Anomura</taxon>
        <taxon>Galatheoidea</taxon>
        <taxon>Porcellanidae</taxon>
        <taxon>Petrolisthes</taxon>
    </lineage>
</organism>
<feature type="region of interest" description="Disordered" evidence="2">
    <location>
        <begin position="411"/>
        <end position="461"/>
    </location>
</feature>
<feature type="domain" description="PIH1D1/2/3 CS-like" evidence="4">
    <location>
        <begin position="305"/>
        <end position="405"/>
    </location>
</feature>
<dbReference type="Proteomes" id="UP001292094">
    <property type="component" value="Unassembled WGS sequence"/>
</dbReference>
<evidence type="ECO:0000259" key="4">
    <source>
        <dbReference type="Pfam" id="PF18201"/>
    </source>
</evidence>
<evidence type="ECO:0000256" key="1">
    <source>
        <dbReference type="ARBA" id="ARBA00008511"/>
    </source>
</evidence>
<evidence type="ECO:0000313" key="5">
    <source>
        <dbReference type="EMBL" id="KAK4319803.1"/>
    </source>
</evidence>
<dbReference type="InterPro" id="IPR041442">
    <property type="entry name" value="PIH1D1/2/3_CS-like"/>
</dbReference>
<comment type="similarity">
    <text evidence="1">Belongs to the PIH1 family.</text>
</comment>
<dbReference type="PANTHER" id="PTHR22997:SF3">
    <property type="entry name" value="PROTEIN KINTOUN"/>
    <property type="match status" value="1"/>
</dbReference>
<feature type="compositionally biased region" description="Basic and acidic residues" evidence="2">
    <location>
        <begin position="597"/>
        <end position="618"/>
    </location>
</feature>
<gene>
    <name evidence="5" type="ORF">Pmani_009290</name>
</gene>
<feature type="compositionally biased region" description="Acidic residues" evidence="2">
    <location>
        <begin position="698"/>
        <end position="707"/>
    </location>
</feature>
<dbReference type="AlphaFoldDB" id="A0AAE1UD11"/>
<feature type="domain" description="PIH1 N-terminal" evidence="3">
    <location>
        <begin position="187"/>
        <end position="255"/>
    </location>
</feature>
<evidence type="ECO:0000256" key="2">
    <source>
        <dbReference type="SAM" id="MobiDB-lite"/>
    </source>
</evidence>
<comment type="caution">
    <text evidence="5">The sequence shown here is derived from an EMBL/GenBank/DDBJ whole genome shotgun (WGS) entry which is preliminary data.</text>
</comment>
<dbReference type="InterPro" id="IPR050734">
    <property type="entry name" value="PIH1/Kintoun_subfamily"/>
</dbReference>
<feature type="region of interest" description="Disordered" evidence="2">
    <location>
        <begin position="595"/>
        <end position="618"/>
    </location>
</feature>
<feature type="region of interest" description="Disordered" evidence="2">
    <location>
        <begin position="693"/>
        <end position="712"/>
    </location>
</feature>
<dbReference type="InterPro" id="IPR012981">
    <property type="entry name" value="PIH1_N"/>
</dbReference>
<proteinExistence type="inferred from homology"/>
<evidence type="ECO:0008006" key="7">
    <source>
        <dbReference type="Google" id="ProtNLM"/>
    </source>
</evidence>
<dbReference type="EMBL" id="JAWZYT010000721">
    <property type="protein sequence ID" value="KAK4319803.1"/>
    <property type="molecule type" value="Genomic_DNA"/>
</dbReference>
<protein>
    <recommendedName>
        <fullName evidence="7">Protein kintoun</fullName>
    </recommendedName>
</protein>
<sequence>MASKDTSSLHNHNFSREDLALLTKNLKDEKFRALLKEYAEEISDPVKRKQYENELKQLGKECGVEASFVHPSPGFALYLDTQQGSDENIYVNICSSEVVERPSYMEVIDEGGKQGQNWSLPHALPKPRHELLGEAGGEANNKKEIGLFKQGLSHEEGVKKVLSVDGKGVTCGESEVPGVLQNFPTLQQKVLVHDVVFHPYALQLATQRPVMKRTLINSAMDSLSKTFSVKGKAWQELEECRYVGVPVQSVIKRVIDKKLFEKSEGMGFKPLDERTFGEQIKSKDQVNCDVNKNKASEVKPDEAITPVYIIKHVSKLDLQDYSIELIPQYKQQWRPQALEVQIELPGVTRASQVDANVWQQTIYLLTESEPKYKLELPLPYPVNEETTAAKLDVATHKLTLTLSVIPADKKHHMSLDDHSPSSDSGIELESDNRTNSDVDNSSETSVSSQEEAAQKDVAAAGDDDNVFETETESSPQAKIFLVPSYSVKDSKKNLLITLNCGNVLGRSIETKQEGDSTASIKLSSIGGGQTLLHYRLKIDCSPHHIAKAGMSYKLEEKQVIMTVRKATPGQWKDCLLGQESNMLKVTLVPGEALASEEENKFSTDVPPSKDDEELKKEDSKNILSVVRPHRIARTVSMCETVSTHPNNLRLRGPTCSWPRGILKHRSRSLSESQLGDDFSAMSLGSTYSSIDMDSKLDGEDEGEESIEEGISSSFGEKKSVRFNEVVSRQLFRSNKSILGRRIKNQKKAMKKRKNRQGQGKTESNQTSNTATVSDGFTTTTDDDTDATTTDATTTDATEPEDVEVSSNINDVEHKLTNKNSNNMSVMNQCYHESIRVTSSTAKDIIEKCDNKNEEDSDDTGFIVKTSRRKKRNKNKATFEPSNNLIFQLDLDK</sequence>